<keyword evidence="3" id="KW-1185">Reference proteome</keyword>
<dbReference type="Gene3D" id="1.10.260.40">
    <property type="entry name" value="lambda repressor-like DNA-binding domains"/>
    <property type="match status" value="1"/>
</dbReference>
<dbReference type="InterPro" id="IPR001387">
    <property type="entry name" value="Cro/C1-type_HTH"/>
</dbReference>
<dbReference type="InterPro" id="IPR010982">
    <property type="entry name" value="Lambda_DNA-bd_dom_sf"/>
</dbReference>
<dbReference type="RefSeq" id="WP_339960843.1">
    <property type="nucleotide sequence ID" value="NZ_JAWMWH010000003.1"/>
</dbReference>
<proteinExistence type="predicted"/>
<dbReference type="Pfam" id="PF01381">
    <property type="entry name" value="HTH_3"/>
    <property type="match status" value="1"/>
</dbReference>
<comment type="caution">
    <text evidence="2">The sequence shown here is derived from an EMBL/GenBank/DDBJ whole genome shotgun (WGS) entry which is preliminary data.</text>
</comment>
<dbReference type="Proteomes" id="UP001370590">
    <property type="component" value="Unassembled WGS sequence"/>
</dbReference>
<name>A0ABU8SM63_9LACO</name>
<dbReference type="PROSITE" id="PS50943">
    <property type="entry name" value="HTH_CROC1"/>
    <property type="match status" value="1"/>
</dbReference>
<organism evidence="2 3">
    <name type="scientific">Nicoliella lavandulae</name>
    <dbReference type="NCBI Taxonomy" id="3082954"/>
    <lineage>
        <taxon>Bacteria</taxon>
        <taxon>Bacillati</taxon>
        <taxon>Bacillota</taxon>
        <taxon>Bacilli</taxon>
        <taxon>Lactobacillales</taxon>
        <taxon>Lactobacillaceae</taxon>
        <taxon>Nicoliella</taxon>
    </lineage>
</organism>
<feature type="domain" description="HTH cro/C1-type" evidence="1">
    <location>
        <begin position="19"/>
        <end position="67"/>
    </location>
</feature>
<dbReference type="SUPFAM" id="SSF47413">
    <property type="entry name" value="lambda repressor-like DNA-binding domains"/>
    <property type="match status" value="1"/>
</dbReference>
<dbReference type="CDD" id="cd00093">
    <property type="entry name" value="HTH_XRE"/>
    <property type="match status" value="1"/>
</dbReference>
<reference evidence="2 3" key="1">
    <citation type="submission" date="2023-10" db="EMBL/GenBank/DDBJ databases">
        <title>Nicoliella lavandulae sp. nov. isolated from Lavandula angustifolia flowers.</title>
        <authorList>
            <person name="Alcantara C."/>
            <person name="Zuniga M."/>
            <person name="Landete J.M."/>
            <person name="Monedero V."/>
        </authorList>
    </citation>
    <scope>NUCLEOTIDE SEQUENCE [LARGE SCALE GENOMIC DNA]</scope>
    <source>
        <strain evidence="2 3">Es01</strain>
    </source>
</reference>
<evidence type="ECO:0000259" key="1">
    <source>
        <dbReference type="PROSITE" id="PS50943"/>
    </source>
</evidence>
<accession>A0ABU8SM63</accession>
<evidence type="ECO:0000313" key="2">
    <source>
        <dbReference type="EMBL" id="MEJ6400995.1"/>
    </source>
</evidence>
<evidence type="ECO:0000313" key="3">
    <source>
        <dbReference type="Proteomes" id="UP001370590"/>
    </source>
</evidence>
<dbReference type="SMART" id="SM00530">
    <property type="entry name" value="HTH_XRE"/>
    <property type="match status" value="1"/>
</dbReference>
<sequence length="80" mass="9248">MKYRMRLRDDVNLTGLIFEHGLTMSDFAKVVGVTRSYIYQIAHRKQNPSVKLASKIEKSLNAKHHSIFLVTYVHKSTQVT</sequence>
<dbReference type="EMBL" id="JAWMWH010000003">
    <property type="protein sequence ID" value="MEJ6400995.1"/>
    <property type="molecule type" value="Genomic_DNA"/>
</dbReference>
<protein>
    <submittedName>
        <fullName evidence="2">Helix-turn-helix domain-containing protein</fullName>
    </submittedName>
</protein>
<gene>
    <name evidence="2" type="ORF">R4146_07550</name>
</gene>